<dbReference type="GO" id="GO:0005886">
    <property type="term" value="C:plasma membrane"/>
    <property type="evidence" value="ECO:0007669"/>
    <property type="project" value="UniProtKB-SubCell"/>
</dbReference>
<evidence type="ECO:0000256" key="9">
    <source>
        <dbReference type="NCBIfam" id="TIGR03810"/>
    </source>
</evidence>
<evidence type="ECO:0000256" key="3">
    <source>
        <dbReference type="ARBA" id="ARBA00022448"/>
    </source>
</evidence>
<dbReference type="GO" id="GO:1903826">
    <property type="term" value="P:L-arginine transmembrane transport"/>
    <property type="evidence" value="ECO:0007669"/>
    <property type="project" value="InterPro"/>
</dbReference>
<feature type="transmembrane region" description="Helical" evidence="10">
    <location>
        <begin position="281"/>
        <end position="303"/>
    </location>
</feature>
<dbReference type="GO" id="GO:0043858">
    <property type="term" value="F:arginine:ornithine antiporter activity"/>
    <property type="evidence" value="ECO:0007669"/>
    <property type="project" value="UniProtKB-UniRule"/>
</dbReference>
<keyword evidence="4" id="KW-1003">Cell membrane</keyword>
<dbReference type="NCBIfam" id="TIGR00905">
    <property type="entry name" value="2A0302"/>
    <property type="match status" value="1"/>
</dbReference>
<proteinExistence type="inferred from homology"/>
<keyword evidence="8 10" id="KW-0472">Membrane</keyword>
<dbReference type="PANTHER" id="PTHR42770:SF4">
    <property type="entry name" value="ARGININE_ORNITHINE ANTIPORTER-RELATED"/>
    <property type="match status" value="1"/>
</dbReference>
<dbReference type="InterPro" id="IPR022461">
    <property type="entry name" value="Arg/Orn_antiprt_ArcD"/>
</dbReference>
<keyword evidence="5 10" id="KW-0812">Transmembrane</keyword>
<dbReference type="InterPro" id="IPR002293">
    <property type="entry name" value="AA/rel_permease1"/>
</dbReference>
<evidence type="ECO:0000256" key="2">
    <source>
        <dbReference type="ARBA" id="ARBA00008220"/>
    </source>
</evidence>
<organism evidence="11 12">
    <name type="scientific">Candidatus Paralactobacillus gallistercoris</name>
    <dbReference type="NCBI Taxonomy" id="2838724"/>
    <lineage>
        <taxon>Bacteria</taxon>
        <taxon>Bacillati</taxon>
        <taxon>Bacillota</taxon>
        <taxon>Bacilli</taxon>
        <taxon>Lactobacillales</taxon>
        <taxon>Lactobacillaceae</taxon>
        <taxon>Lactobacillus</taxon>
    </lineage>
</organism>
<evidence type="ECO:0000256" key="4">
    <source>
        <dbReference type="ARBA" id="ARBA00022475"/>
    </source>
</evidence>
<comment type="subcellular location">
    <subcellularLocation>
        <location evidence="1">Cell membrane</location>
        <topology evidence="1">Multi-pass membrane protein</topology>
    </subcellularLocation>
</comment>
<feature type="transmembrane region" description="Helical" evidence="10">
    <location>
        <begin position="421"/>
        <end position="439"/>
    </location>
</feature>
<evidence type="ECO:0000256" key="5">
    <source>
        <dbReference type="ARBA" id="ARBA00022692"/>
    </source>
</evidence>
<dbReference type="PIRSF" id="PIRSF006060">
    <property type="entry name" value="AA_transporter"/>
    <property type="match status" value="1"/>
</dbReference>
<keyword evidence="3" id="KW-0813">Transport</keyword>
<gene>
    <name evidence="11" type="primary">arcD</name>
    <name evidence="11" type="ORF">H9901_01100</name>
</gene>
<dbReference type="Pfam" id="PF13520">
    <property type="entry name" value="AA_permease_2"/>
    <property type="match status" value="1"/>
</dbReference>
<feature type="transmembrane region" description="Helical" evidence="10">
    <location>
        <begin position="362"/>
        <end position="383"/>
    </location>
</feature>
<dbReference type="EMBL" id="JAHLFS010000017">
    <property type="protein sequence ID" value="MBU3851295.1"/>
    <property type="molecule type" value="Genomic_DNA"/>
</dbReference>
<feature type="transmembrane region" description="Helical" evidence="10">
    <location>
        <begin position="168"/>
        <end position="189"/>
    </location>
</feature>
<protein>
    <recommendedName>
        <fullName evidence="9">Arginine-ornithine antiporter</fullName>
    </recommendedName>
</protein>
<dbReference type="GO" id="GO:0006527">
    <property type="term" value="P:L-arginine catabolic process"/>
    <property type="evidence" value="ECO:0007669"/>
    <property type="project" value="UniProtKB-UniRule"/>
</dbReference>
<feature type="transmembrane region" description="Helical" evidence="10">
    <location>
        <begin position="239"/>
        <end position="261"/>
    </location>
</feature>
<reference evidence="11" key="1">
    <citation type="journal article" date="2021" name="PeerJ">
        <title>Extensive microbial diversity within the chicken gut microbiome revealed by metagenomics and culture.</title>
        <authorList>
            <person name="Gilroy R."/>
            <person name="Ravi A."/>
            <person name="Getino M."/>
            <person name="Pursley I."/>
            <person name="Horton D.L."/>
            <person name="Alikhan N.F."/>
            <person name="Baker D."/>
            <person name="Gharbi K."/>
            <person name="Hall N."/>
            <person name="Watson M."/>
            <person name="Adriaenssens E.M."/>
            <person name="Foster-Nyarko E."/>
            <person name="Jarju S."/>
            <person name="Secka A."/>
            <person name="Antonio M."/>
            <person name="Oren A."/>
            <person name="Chaudhuri R.R."/>
            <person name="La Ragione R."/>
            <person name="Hildebrand F."/>
            <person name="Pallen M.J."/>
        </authorList>
    </citation>
    <scope>NUCLEOTIDE SEQUENCE</scope>
    <source>
        <strain evidence="11">F6-6636</strain>
    </source>
</reference>
<keyword evidence="6" id="KW-0029">Amino-acid transport</keyword>
<comment type="similarity">
    <text evidence="2">Belongs to the amino acid-polyamine-organocation (APC) superfamily. Basic amino acid/polyamine antiporter (APA) (TC 2.A.3.2) family.</text>
</comment>
<name>A0A948X2N2_9LACO</name>
<dbReference type="InterPro" id="IPR050367">
    <property type="entry name" value="APC_superfamily"/>
</dbReference>
<feature type="transmembrane region" description="Helical" evidence="10">
    <location>
        <begin position="209"/>
        <end position="227"/>
    </location>
</feature>
<feature type="transmembrane region" description="Helical" evidence="10">
    <location>
        <begin position="97"/>
        <end position="123"/>
    </location>
</feature>
<feature type="transmembrane region" description="Helical" evidence="10">
    <location>
        <begin position="12"/>
        <end position="32"/>
    </location>
</feature>
<accession>A0A948X2N2</accession>
<evidence type="ECO:0000256" key="10">
    <source>
        <dbReference type="SAM" id="Phobius"/>
    </source>
</evidence>
<feature type="transmembrane region" description="Helical" evidence="10">
    <location>
        <begin position="395"/>
        <end position="415"/>
    </location>
</feature>
<dbReference type="Proteomes" id="UP000777303">
    <property type="component" value="Unassembled WGS sequence"/>
</dbReference>
<dbReference type="NCBIfam" id="TIGR03810">
    <property type="entry name" value="arg_ornith_anti"/>
    <property type="match status" value="1"/>
</dbReference>
<evidence type="ECO:0000313" key="11">
    <source>
        <dbReference type="EMBL" id="MBU3851295.1"/>
    </source>
</evidence>
<dbReference type="AlphaFoldDB" id="A0A948X2N2"/>
<feature type="transmembrane region" description="Helical" evidence="10">
    <location>
        <begin position="334"/>
        <end position="356"/>
    </location>
</feature>
<feature type="transmembrane region" description="Helical" evidence="10">
    <location>
        <begin position="129"/>
        <end position="147"/>
    </location>
</feature>
<feature type="transmembrane region" description="Helical" evidence="10">
    <location>
        <begin position="451"/>
        <end position="474"/>
    </location>
</feature>
<feature type="transmembrane region" description="Helical" evidence="10">
    <location>
        <begin position="38"/>
        <end position="61"/>
    </location>
</feature>
<comment type="caution">
    <text evidence="11">The sequence shown here is derived from an EMBL/GenBank/DDBJ whole genome shotgun (WGS) entry which is preliminary data.</text>
</comment>
<keyword evidence="7 10" id="KW-1133">Transmembrane helix</keyword>
<dbReference type="InterPro" id="IPR004754">
    <property type="entry name" value="Amino_acid_antiprt"/>
</dbReference>
<evidence type="ECO:0000256" key="7">
    <source>
        <dbReference type="ARBA" id="ARBA00022989"/>
    </source>
</evidence>
<evidence type="ECO:0000313" key="12">
    <source>
        <dbReference type="Proteomes" id="UP000777303"/>
    </source>
</evidence>
<dbReference type="Gene3D" id="1.20.1740.10">
    <property type="entry name" value="Amino acid/polyamine transporter I"/>
    <property type="match status" value="1"/>
</dbReference>
<reference evidence="11" key="2">
    <citation type="submission" date="2021-04" db="EMBL/GenBank/DDBJ databases">
        <authorList>
            <person name="Gilroy R."/>
        </authorList>
    </citation>
    <scope>NUCLEOTIDE SEQUENCE</scope>
    <source>
        <strain evidence="11">F6-6636</strain>
    </source>
</reference>
<evidence type="ECO:0000256" key="8">
    <source>
        <dbReference type="ARBA" id="ARBA00023136"/>
    </source>
</evidence>
<dbReference type="PANTHER" id="PTHR42770">
    <property type="entry name" value="AMINO ACID TRANSPORTER-RELATED"/>
    <property type="match status" value="1"/>
</dbReference>
<sequence length="482" mass="52331">MSEEKSAGKLNLIELTMLVIGSIIGGGVFDLMQNMAGVPAGAGAILIGWIIAGIGMIFLALSFKNLSMKRQDLDAGIYSYAEEGFGKYWGFNSAWGYWASAWLGDVGYATLLMSSVGYFLPIFGNGQNIWSIIVASIILWGCHFLLLHGAESASFINTIVTIAKLVPLFLFIVVMIVAFKLNVFTSGFWMTPSGHFAFADVMKQVRGTMLVTVWVFIGVEGAVVFSGRAKRRKDIGTATVLGIVTVILIYMLVTLLSLGVMRRAQVASLSQPAMAALLEHVVGKWGAIVVNLGLIISVAGAWLSWTMFAAQVPYEAAKTGTFPKFFAKENKHHAPVTSLIITNAATELFILTFLVTSSAYQLFYTISTAAILIPYMFSAFYQLKFSMQEPAGTPGRTGNIIIGIIASVYTVWLVYAAGYTNLLLLTILFGVGVPLYIYLQKHDNHAKKVFGPIELCWAIFFVVVGIIAIALLIMHKVTISGS</sequence>
<evidence type="ECO:0000256" key="1">
    <source>
        <dbReference type="ARBA" id="ARBA00004651"/>
    </source>
</evidence>
<evidence type="ECO:0000256" key="6">
    <source>
        <dbReference type="ARBA" id="ARBA00022970"/>
    </source>
</evidence>